<reference evidence="1 2" key="1">
    <citation type="journal article" date="2015" name="Int. J. Syst. Evol. Microbiol.">
        <title>Aestuariivita atlantica sp. nov., isolated from deep sea sediment of the Atlantic Ocean.</title>
        <authorList>
            <person name="Li G."/>
            <person name="Lai Q."/>
            <person name="Du Y."/>
            <person name="Liu X."/>
            <person name="Sun F."/>
            <person name="Shao Z."/>
        </authorList>
    </citation>
    <scope>NUCLEOTIDE SEQUENCE [LARGE SCALE GENOMIC DNA]</scope>
    <source>
        <strain evidence="1 2">22II-S11-z3</strain>
    </source>
</reference>
<gene>
    <name evidence="1" type="ORF">ATO11_20860</name>
</gene>
<name>A0A0L1JK49_9RHOB</name>
<proteinExistence type="predicted"/>
<evidence type="ECO:0000313" key="2">
    <source>
        <dbReference type="Proteomes" id="UP000036938"/>
    </source>
</evidence>
<dbReference type="Proteomes" id="UP000036938">
    <property type="component" value="Unassembled WGS sequence"/>
</dbReference>
<dbReference type="Pfam" id="PF10134">
    <property type="entry name" value="RPA"/>
    <property type="match status" value="1"/>
</dbReference>
<comment type="caution">
    <text evidence="1">The sequence shown here is derived from an EMBL/GenBank/DDBJ whole genome shotgun (WGS) entry which is preliminary data.</text>
</comment>
<evidence type="ECO:0008006" key="3">
    <source>
        <dbReference type="Google" id="ProtNLM"/>
    </source>
</evidence>
<dbReference type="RefSeq" id="WP_110553828.1">
    <property type="nucleotide sequence ID" value="NZ_AQQZ01000033.1"/>
</dbReference>
<dbReference type="InterPro" id="IPR018777">
    <property type="entry name" value="Replication_initiator_prot_A"/>
</dbReference>
<sequence>MSEKQVDLFLDQLADAPVKDERALMEFPFFSLQKRPRMTPFVFDDGTVKIEIQPGHKGIATIWDKDILIYLTSLVNERIEHGQFDADAPVSVQDRTIKFSAYDFLKVTGRSSGKRAYELFLDALDRLRSTNILTNITAGDERERRGFGWIEDWRVIERTNRNGQRVMGAVEVTMNRWMFNAIVKDRRVLTINRDYFRLSKGLERRLYELARKHVGRQPEWYIGIKRLAEKCGSIDTERKFKFRINEICEAGTIPDYHVEIVDPAEVSTPFKTKGKQALVRFQPKFDDLTVPDVPNLSDLSVSHSVLTEIKHANPEYDIQYILDAWREWAARKDDPVKSANAAFRAFAKKYIEANPIW</sequence>
<protein>
    <recommendedName>
        <fullName evidence="3">Plasmid replication initiator RepA</fullName>
    </recommendedName>
</protein>
<organism evidence="1 2">
    <name type="scientific">Pseudaestuariivita atlantica</name>
    <dbReference type="NCBI Taxonomy" id="1317121"/>
    <lineage>
        <taxon>Bacteria</taxon>
        <taxon>Pseudomonadati</taxon>
        <taxon>Pseudomonadota</taxon>
        <taxon>Alphaproteobacteria</taxon>
        <taxon>Rhodobacterales</taxon>
        <taxon>Paracoccaceae</taxon>
        <taxon>Pseudaestuariivita</taxon>
    </lineage>
</organism>
<evidence type="ECO:0000313" key="1">
    <source>
        <dbReference type="EMBL" id="KNG91783.1"/>
    </source>
</evidence>
<dbReference type="EMBL" id="AQQZ01000033">
    <property type="protein sequence ID" value="KNG91783.1"/>
    <property type="molecule type" value="Genomic_DNA"/>
</dbReference>
<accession>A0A0L1JK49</accession>
<dbReference type="AlphaFoldDB" id="A0A0L1JK49"/>
<dbReference type="STRING" id="1317121.ATO11_20860"/>
<dbReference type="OrthoDB" id="581589at2"/>
<keyword evidence="2" id="KW-1185">Reference proteome</keyword>